<accession>B7QD73</accession>
<proteinExistence type="predicted"/>
<dbReference type="HOGENOM" id="CLU_2910743_0_0_1"/>
<evidence type="ECO:0000256" key="1">
    <source>
        <dbReference type="ARBA" id="ARBA00022692"/>
    </source>
</evidence>
<dbReference type="PaxDb" id="6945-B7QD73"/>
<dbReference type="EMBL" id="ABJB010807456">
    <property type="status" value="NOT_ANNOTATED_CDS"/>
    <property type="molecule type" value="Genomic_DNA"/>
</dbReference>
<evidence type="ECO:0000313" key="7">
    <source>
        <dbReference type="Proteomes" id="UP000001555"/>
    </source>
</evidence>
<keyword evidence="1 4" id="KW-0812">Transmembrane</keyword>
<organism>
    <name type="scientific">Ixodes scapularis</name>
    <name type="common">Black-legged tick</name>
    <name type="synonym">Deer tick</name>
    <dbReference type="NCBI Taxonomy" id="6945"/>
    <lineage>
        <taxon>Eukaryota</taxon>
        <taxon>Metazoa</taxon>
        <taxon>Ecdysozoa</taxon>
        <taxon>Arthropoda</taxon>
        <taxon>Chelicerata</taxon>
        <taxon>Arachnida</taxon>
        <taxon>Acari</taxon>
        <taxon>Parasitiformes</taxon>
        <taxon>Ixodida</taxon>
        <taxon>Ixodoidea</taxon>
        <taxon>Ixodidae</taxon>
        <taxon>Ixodinae</taxon>
        <taxon>Ixodes</taxon>
    </lineage>
</organism>
<dbReference type="EMBL" id="DS911442">
    <property type="protein sequence ID" value="EEC16795.1"/>
    <property type="molecule type" value="Genomic_DNA"/>
</dbReference>
<name>B7QD73_IXOSC</name>
<dbReference type="AlphaFoldDB" id="B7QD73"/>
<keyword evidence="2 4" id="KW-1133">Transmembrane helix</keyword>
<keyword evidence="7" id="KW-1185">Reference proteome</keyword>
<dbReference type="EnsemblMetazoa" id="ISCW012192-RA">
    <property type="protein sequence ID" value="ISCW012192-PA"/>
    <property type="gene ID" value="ISCW012192"/>
</dbReference>
<feature type="transmembrane region" description="Helical" evidence="4">
    <location>
        <begin position="29"/>
        <end position="47"/>
    </location>
</feature>
<reference evidence="5 7" key="1">
    <citation type="submission" date="2008-03" db="EMBL/GenBank/DDBJ databases">
        <title>Annotation of Ixodes scapularis.</title>
        <authorList>
            <consortium name="Ixodes scapularis Genome Project Consortium"/>
            <person name="Caler E."/>
            <person name="Hannick L.I."/>
            <person name="Bidwell S."/>
            <person name="Joardar V."/>
            <person name="Thiagarajan M."/>
            <person name="Amedeo P."/>
            <person name="Galinsky K.J."/>
            <person name="Schobel S."/>
            <person name="Inman J."/>
            <person name="Hostetler J."/>
            <person name="Miller J."/>
            <person name="Hammond M."/>
            <person name="Megy K."/>
            <person name="Lawson D."/>
            <person name="Kodira C."/>
            <person name="Sutton G."/>
            <person name="Meyer J."/>
            <person name="Hill C.A."/>
            <person name="Birren B."/>
            <person name="Nene V."/>
            <person name="Collins F."/>
            <person name="Alarcon-Chaidez F."/>
            <person name="Wikel S."/>
            <person name="Strausberg R."/>
        </authorList>
    </citation>
    <scope>NUCLEOTIDE SEQUENCE [LARGE SCALE GENOMIC DNA]</scope>
    <source>
        <strain evidence="7">Wikel</strain>
        <strain evidence="5">Wikel colony</strain>
    </source>
</reference>
<sequence>VIKLNAWEPPFIEKVKKVRTKELSSLRKYSLLQSAFGFIWAITPFAVRATNVSWFASSTKVK</sequence>
<dbReference type="VEuPathDB" id="VectorBase:ISCW012192"/>
<reference evidence="6" key="2">
    <citation type="submission" date="2020-05" db="UniProtKB">
        <authorList>
            <consortium name="EnsemblMetazoa"/>
        </authorList>
    </citation>
    <scope>IDENTIFICATION</scope>
    <source>
        <strain evidence="6">wikel</strain>
    </source>
</reference>
<dbReference type="InParanoid" id="B7QD73"/>
<gene>
    <name evidence="5" type="ORF">IscW_ISCW012192</name>
</gene>
<dbReference type="VEuPathDB" id="VectorBase:ISCI012192"/>
<evidence type="ECO:0000313" key="5">
    <source>
        <dbReference type="EMBL" id="EEC16795.1"/>
    </source>
</evidence>
<dbReference type="InterPro" id="IPR036640">
    <property type="entry name" value="ABC1_TM_sf"/>
</dbReference>
<keyword evidence="3 4" id="KW-0472">Membrane</keyword>
<dbReference type="GO" id="GO:0005524">
    <property type="term" value="F:ATP binding"/>
    <property type="evidence" value="ECO:0007669"/>
    <property type="project" value="InterPro"/>
</dbReference>
<feature type="non-terminal residue" evidence="5">
    <location>
        <position position="1"/>
    </location>
</feature>
<protein>
    <submittedName>
        <fullName evidence="5 6">Uncharacterized protein</fullName>
    </submittedName>
</protein>
<evidence type="ECO:0000256" key="4">
    <source>
        <dbReference type="SAM" id="Phobius"/>
    </source>
</evidence>
<dbReference type="Proteomes" id="UP000001555">
    <property type="component" value="Unassembled WGS sequence"/>
</dbReference>
<dbReference type="Gene3D" id="1.20.1560.10">
    <property type="entry name" value="ABC transporter type 1, transmembrane domain"/>
    <property type="match status" value="1"/>
</dbReference>
<feature type="non-terminal residue" evidence="5">
    <location>
        <position position="62"/>
    </location>
</feature>
<evidence type="ECO:0000256" key="2">
    <source>
        <dbReference type="ARBA" id="ARBA00022989"/>
    </source>
</evidence>
<evidence type="ECO:0000256" key="3">
    <source>
        <dbReference type="ARBA" id="ARBA00023136"/>
    </source>
</evidence>
<evidence type="ECO:0000313" key="6">
    <source>
        <dbReference type="EnsemblMetazoa" id="ISCW012192-PA"/>
    </source>
</evidence>
<dbReference type="GO" id="GO:0016020">
    <property type="term" value="C:membrane"/>
    <property type="evidence" value="ECO:0007669"/>
    <property type="project" value="InterPro"/>
</dbReference>